<feature type="transmembrane region" description="Helical" evidence="2">
    <location>
        <begin position="256"/>
        <end position="275"/>
    </location>
</feature>
<evidence type="ECO:0000259" key="3">
    <source>
        <dbReference type="Pfam" id="PF00646"/>
    </source>
</evidence>
<comment type="caution">
    <text evidence="4">The sequence shown here is derived from an EMBL/GenBank/DDBJ whole genome shotgun (WGS) entry which is preliminary data.</text>
</comment>
<keyword evidence="2" id="KW-1133">Transmembrane helix</keyword>
<dbReference type="InterPro" id="IPR050796">
    <property type="entry name" value="SCF_F-box_component"/>
</dbReference>
<dbReference type="PANTHER" id="PTHR31672">
    <property type="entry name" value="BNACNNG10540D PROTEIN"/>
    <property type="match status" value="1"/>
</dbReference>
<keyword evidence="2" id="KW-0472">Membrane</keyword>
<dbReference type="InterPro" id="IPR036047">
    <property type="entry name" value="F-box-like_dom_sf"/>
</dbReference>
<reference evidence="4" key="1">
    <citation type="journal article" date="2018" name="DNA Res.">
        <title>Multiple hybrid de novo genome assembly of finger millet, an orphan allotetraploid crop.</title>
        <authorList>
            <person name="Hatakeyama M."/>
            <person name="Aluri S."/>
            <person name="Balachadran M.T."/>
            <person name="Sivarajan S.R."/>
            <person name="Patrignani A."/>
            <person name="Gruter S."/>
            <person name="Poveda L."/>
            <person name="Shimizu-Inatsugi R."/>
            <person name="Baeten J."/>
            <person name="Francoijs K.J."/>
            <person name="Nataraja K.N."/>
            <person name="Reddy Y.A.N."/>
            <person name="Phadnis S."/>
            <person name="Ravikumar R.L."/>
            <person name="Schlapbach R."/>
            <person name="Sreeman S.M."/>
            <person name="Shimizu K.K."/>
        </authorList>
    </citation>
    <scope>NUCLEOTIDE SEQUENCE</scope>
</reference>
<name>A0AAV5CZH0_ELECO</name>
<dbReference type="InterPro" id="IPR001810">
    <property type="entry name" value="F-box_dom"/>
</dbReference>
<sequence>MDSTLPTASGDPVDSEDTPMVHSSGDPHDTDNEASASAPPDLPDAAIYNILIRLPPSCVTRSKLTCKDWLSMISHRSFKRGHRATWSHLPPATGVLLFDGSARYPATVLDESGSPRLSLRRWGAEPKDGYTVQYCCGPLACLRTGHGNAQLLHPATGRSLVLGGGSRRGHPSTWTGADTLPWYCLGRCAATHRYKVVRLDVRLPFGRAPHMTCDVLTVGRDSWDAASGRFHARWEEVGPWDGKFFPTGRGVQVAGVVYYLSWFVPGVCVVISFDLHTHRSYPIRPPGTDADLVASPPMSLVELDGRLCVSQVGGGGAEMRVYALGDEAQPGAVREWTLMYRFELEGNARAQDAGEARGRLALLPRRR</sequence>
<feature type="region of interest" description="Disordered" evidence="1">
    <location>
        <begin position="1"/>
        <end position="40"/>
    </location>
</feature>
<gene>
    <name evidence="4" type="primary">ga20906</name>
    <name evidence="4" type="ORF">PR202_ga20906</name>
</gene>
<evidence type="ECO:0000256" key="1">
    <source>
        <dbReference type="SAM" id="MobiDB-lite"/>
    </source>
</evidence>
<dbReference type="SUPFAM" id="SSF81383">
    <property type="entry name" value="F-box domain"/>
    <property type="match status" value="1"/>
</dbReference>
<accession>A0AAV5CZH0</accession>
<dbReference type="AlphaFoldDB" id="A0AAV5CZH0"/>
<proteinExistence type="predicted"/>
<dbReference type="PANTHER" id="PTHR31672:SF13">
    <property type="entry name" value="F-BOX PROTEIN CPR30-LIKE"/>
    <property type="match status" value="1"/>
</dbReference>
<dbReference type="Proteomes" id="UP001054889">
    <property type="component" value="Unassembled WGS sequence"/>
</dbReference>
<organism evidence="4 5">
    <name type="scientific">Eleusine coracana subsp. coracana</name>
    <dbReference type="NCBI Taxonomy" id="191504"/>
    <lineage>
        <taxon>Eukaryota</taxon>
        <taxon>Viridiplantae</taxon>
        <taxon>Streptophyta</taxon>
        <taxon>Embryophyta</taxon>
        <taxon>Tracheophyta</taxon>
        <taxon>Spermatophyta</taxon>
        <taxon>Magnoliopsida</taxon>
        <taxon>Liliopsida</taxon>
        <taxon>Poales</taxon>
        <taxon>Poaceae</taxon>
        <taxon>PACMAD clade</taxon>
        <taxon>Chloridoideae</taxon>
        <taxon>Cynodonteae</taxon>
        <taxon>Eleusininae</taxon>
        <taxon>Eleusine</taxon>
    </lineage>
</organism>
<evidence type="ECO:0000313" key="5">
    <source>
        <dbReference type="Proteomes" id="UP001054889"/>
    </source>
</evidence>
<keyword evidence="5" id="KW-1185">Reference proteome</keyword>
<feature type="domain" description="F-box" evidence="3">
    <location>
        <begin position="41"/>
        <end position="80"/>
    </location>
</feature>
<evidence type="ECO:0000313" key="4">
    <source>
        <dbReference type="EMBL" id="GJN03456.1"/>
    </source>
</evidence>
<evidence type="ECO:0000256" key="2">
    <source>
        <dbReference type="SAM" id="Phobius"/>
    </source>
</evidence>
<dbReference type="Pfam" id="PF00646">
    <property type="entry name" value="F-box"/>
    <property type="match status" value="1"/>
</dbReference>
<dbReference type="EMBL" id="BQKI01000010">
    <property type="protein sequence ID" value="GJN03456.1"/>
    <property type="molecule type" value="Genomic_DNA"/>
</dbReference>
<reference evidence="4" key="2">
    <citation type="submission" date="2021-12" db="EMBL/GenBank/DDBJ databases">
        <title>Resequencing data analysis of finger millet.</title>
        <authorList>
            <person name="Hatakeyama M."/>
            <person name="Aluri S."/>
            <person name="Balachadran M.T."/>
            <person name="Sivarajan S.R."/>
            <person name="Poveda L."/>
            <person name="Shimizu-Inatsugi R."/>
            <person name="Schlapbach R."/>
            <person name="Sreeman S.M."/>
            <person name="Shimizu K.K."/>
        </authorList>
    </citation>
    <scope>NUCLEOTIDE SEQUENCE</scope>
</reference>
<protein>
    <recommendedName>
        <fullName evidence="3">F-box domain-containing protein</fullName>
    </recommendedName>
</protein>
<keyword evidence="2" id="KW-0812">Transmembrane</keyword>